<name>A0A3V6NMQ4_SALER</name>
<reference evidence="1" key="1">
    <citation type="submission" date="2018-07" db="EMBL/GenBank/DDBJ databases">
        <authorList>
            <consortium name="GenomeTrakr network: Whole genome sequencing for foodborne pathogen traceback"/>
        </authorList>
    </citation>
    <scope>NUCLEOTIDE SEQUENCE [LARGE SCALE GENOMIC DNA]</scope>
    <source>
        <strain evidence="1">FDA00008842</strain>
    </source>
</reference>
<sequence>MKRLNDVIKDGFILQESNNNDELDIAFTSLKIALMSYFTTYQDCHSYIGVLVKTDNDVSEEDISYHNSYYKSCIETIVHFQHFFELACKKILKDEHPLLVNEASKKVVALHKLLKGESLSVEEESSLRSIEFSETITRLTDLIKKKRINDYKKLNFIHSNMKVLTELNVLRNRIWHRGLYILRYKALDEFVCNFILPLVVEFVNLNQFSGNDHLWKYKKLNCKISIIDELIKEYKSTEPVNTRKIALLKELGRAAYNNPLTEATHSSRIMTFAKILDNKEKLRARKIVEAITQHENSSVKNCPVCGVDTLIAYKDSELELDDEGNLINAYDYTYRLVCECCGLSLNSGFSEAKSYGLVGIENLWD</sequence>
<protein>
    <submittedName>
        <fullName evidence="1">Uncharacterized protein</fullName>
    </submittedName>
</protein>
<proteinExistence type="predicted"/>
<evidence type="ECO:0000313" key="1">
    <source>
        <dbReference type="EMBL" id="EBP4583896.1"/>
    </source>
</evidence>
<dbReference type="RefSeq" id="WP_031601930.1">
    <property type="nucleotide sequence ID" value="NZ_CAIZBA010000002.1"/>
</dbReference>
<accession>A0A3V6NMQ4</accession>
<comment type="caution">
    <text evidence="1">The sequence shown here is derived from an EMBL/GenBank/DDBJ whole genome shotgun (WGS) entry which is preliminary data.</text>
</comment>
<dbReference type="EMBL" id="AAGLUV010000006">
    <property type="protein sequence ID" value="EBP4583896.1"/>
    <property type="molecule type" value="Genomic_DNA"/>
</dbReference>
<dbReference type="Proteomes" id="UP000839610">
    <property type="component" value="Unassembled WGS sequence"/>
</dbReference>
<organism evidence="1">
    <name type="scientific">Salmonella enterica</name>
    <name type="common">Salmonella choleraesuis</name>
    <dbReference type="NCBI Taxonomy" id="28901"/>
    <lineage>
        <taxon>Bacteria</taxon>
        <taxon>Pseudomonadati</taxon>
        <taxon>Pseudomonadota</taxon>
        <taxon>Gammaproteobacteria</taxon>
        <taxon>Enterobacterales</taxon>
        <taxon>Enterobacteriaceae</taxon>
        <taxon>Salmonella</taxon>
    </lineage>
</organism>
<dbReference type="AlphaFoldDB" id="A0A3V6NMQ4"/>
<gene>
    <name evidence="1" type="ORF">VH79_11895</name>
</gene>